<evidence type="ECO:0000256" key="2">
    <source>
        <dbReference type="ARBA" id="ARBA00009142"/>
    </source>
</evidence>
<comment type="subcellular location">
    <subcellularLocation>
        <location evidence="6">Cell membrane</location>
        <topology evidence="6">Multi-pass membrane protein</topology>
    </subcellularLocation>
    <subcellularLocation>
        <location evidence="1">Membrane</location>
        <topology evidence="1">Multi-pass membrane protein</topology>
    </subcellularLocation>
</comment>
<keyword evidence="4 6" id="KW-1133">Transmembrane helix</keyword>
<dbReference type="InterPro" id="IPR051598">
    <property type="entry name" value="TSUP/Inactive_protease-like"/>
</dbReference>
<dbReference type="EMBL" id="WBXO01000005">
    <property type="protein sequence ID" value="KAB2952575.1"/>
    <property type="molecule type" value="Genomic_DNA"/>
</dbReference>
<evidence type="ECO:0000256" key="5">
    <source>
        <dbReference type="ARBA" id="ARBA00023136"/>
    </source>
</evidence>
<keyword evidence="3 6" id="KW-0812">Transmembrane</keyword>
<sequence length="170" mass="18539">MYRFLLISLILYIIRRNSAYPFLSCRKCCLYGIKESFNGREATMSFLPTNRRTLIILLLAGVATGLVNGLVGIGGGTIVIPALVFFLGVAQHQAHGTSLAVILPTSLTSALIYWYHGHLPISLTFIVALTGMVGAYIGARLMNLISPKNLRLLLGLFMIVAGVRMLWPSS</sequence>
<dbReference type="OrthoDB" id="9791444at2"/>
<comment type="caution">
    <text evidence="7">The sequence shown here is derived from an EMBL/GenBank/DDBJ whole genome shotgun (WGS) entry which is preliminary data.</text>
</comment>
<evidence type="ECO:0000256" key="3">
    <source>
        <dbReference type="ARBA" id="ARBA00022692"/>
    </source>
</evidence>
<feature type="transmembrane region" description="Helical" evidence="6">
    <location>
        <begin position="121"/>
        <end position="138"/>
    </location>
</feature>
<proteinExistence type="inferred from homology"/>
<keyword evidence="6" id="KW-1003">Cell membrane</keyword>
<evidence type="ECO:0000256" key="4">
    <source>
        <dbReference type="ARBA" id="ARBA00022989"/>
    </source>
</evidence>
<evidence type="ECO:0000313" key="8">
    <source>
        <dbReference type="Proteomes" id="UP000468766"/>
    </source>
</evidence>
<name>A0A6I0ES32_9FIRM</name>
<comment type="similarity">
    <text evidence="2 6">Belongs to the 4-toluene sulfonate uptake permease (TSUP) (TC 2.A.102) family.</text>
</comment>
<evidence type="ECO:0000313" key="7">
    <source>
        <dbReference type="EMBL" id="KAB2952575.1"/>
    </source>
</evidence>
<keyword evidence="8" id="KW-1185">Reference proteome</keyword>
<dbReference type="PANTHER" id="PTHR43701:SF2">
    <property type="entry name" value="MEMBRANE TRANSPORTER PROTEIN YJNA-RELATED"/>
    <property type="match status" value="1"/>
</dbReference>
<feature type="transmembrane region" description="Helical" evidence="6">
    <location>
        <begin position="150"/>
        <end position="167"/>
    </location>
</feature>
<reference evidence="7 8" key="1">
    <citation type="submission" date="2019-10" db="EMBL/GenBank/DDBJ databases">
        <title>Whole-genome sequence of the extremophile Heliorestis acidaminivorans DSM 24790.</title>
        <authorList>
            <person name="Kyndt J.A."/>
            <person name="Meyer T.E."/>
        </authorList>
    </citation>
    <scope>NUCLEOTIDE SEQUENCE [LARGE SCALE GENOMIC DNA]</scope>
    <source>
        <strain evidence="7 8">DSM 24790</strain>
    </source>
</reference>
<dbReference type="Pfam" id="PF01925">
    <property type="entry name" value="TauE"/>
    <property type="match status" value="1"/>
</dbReference>
<keyword evidence="5 6" id="KW-0472">Membrane</keyword>
<evidence type="ECO:0000256" key="6">
    <source>
        <dbReference type="RuleBase" id="RU363041"/>
    </source>
</evidence>
<evidence type="ECO:0000256" key="1">
    <source>
        <dbReference type="ARBA" id="ARBA00004141"/>
    </source>
</evidence>
<accession>A0A6I0ES32</accession>
<dbReference type="GO" id="GO:0005886">
    <property type="term" value="C:plasma membrane"/>
    <property type="evidence" value="ECO:0007669"/>
    <property type="project" value="UniProtKB-SubCell"/>
</dbReference>
<dbReference type="InterPro" id="IPR002781">
    <property type="entry name" value="TM_pro_TauE-like"/>
</dbReference>
<gene>
    <name evidence="7" type="ORF">F9B85_07880</name>
</gene>
<feature type="transmembrane region" description="Helical" evidence="6">
    <location>
        <begin position="99"/>
        <end position="115"/>
    </location>
</feature>
<feature type="transmembrane region" description="Helical" evidence="6">
    <location>
        <begin position="54"/>
        <end position="87"/>
    </location>
</feature>
<protein>
    <recommendedName>
        <fullName evidence="6">Probable membrane transporter protein</fullName>
    </recommendedName>
</protein>
<dbReference type="PANTHER" id="PTHR43701">
    <property type="entry name" value="MEMBRANE TRANSPORTER PROTEIN MJ0441-RELATED"/>
    <property type="match status" value="1"/>
</dbReference>
<organism evidence="7 8">
    <name type="scientific">Heliorestis acidaminivorans</name>
    <dbReference type="NCBI Taxonomy" id="553427"/>
    <lineage>
        <taxon>Bacteria</taxon>
        <taxon>Bacillati</taxon>
        <taxon>Bacillota</taxon>
        <taxon>Clostridia</taxon>
        <taxon>Eubacteriales</taxon>
        <taxon>Heliobacteriaceae</taxon>
        <taxon>Heliorestis</taxon>
    </lineage>
</organism>
<dbReference type="AlphaFoldDB" id="A0A6I0ES32"/>
<dbReference type="Proteomes" id="UP000468766">
    <property type="component" value="Unassembled WGS sequence"/>
</dbReference>